<comment type="caution">
    <text evidence="4">The sequence shown here is derived from an EMBL/GenBank/DDBJ whole genome shotgun (WGS) entry which is preliminary data.</text>
</comment>
<evidence type="ECO:0000259" key="3">
    <source>
        <dbReference type="SMART" id="SM00822"/>
    </source>
</evidence>
<dbReference type="GO" id="GO:0016491">
    <property type="term" value="F:oxidoreductase activity"/>
    <property type="evidence" value="ECO:0007669"/>
    <property type="project" value="UniProtKB-KW"/>
</dbReference>
<dbReference type="FunFam" id="3.40.50.720:FF:000084">
    <property type="entry name" value="Short-chain dehydrogenase reductase"/>
    <property type="match status" value="1"/>
</dbReference>
<dbReference type="InterPro" id="IPR002347">
    <property type="entry name" value="SDR_fam"/>
</dbReference>
<dbReference type="CDD" id="cd05233">
    <property type="entry name" value="SDR_c"/>
    <property type="match status" value="1"/>
</dbReference>
<evidence type="ECO:0000313" key="5">
    <source>
        <dbReference type="Proteomes" id="UP000482155"/>
    </source>
</evidence>
<dbReference type="SMART" id="SM00822">
    <property type="entry name" value="PKS_KR"/>
    <property type="match status" value="1"/>
</dbReference>
<dbReference type="AlphaFoldDB" id="A0A6B3SST5"/>
<organism evidence="4 5">
    <name type="scientific">Noviherbaspirillum galbum</name>
    <dbReference type="NCBI Taxonomy" id="2709383"/>
    <lineage>
        <taxon>Bacteria</taxon>
        <taxon>Pseudomonadati</taxon>
        <taxon>Pseudomonadota</taxon>
        <taxon>Betaproteobacteria</taxon>
        <taxon>Burkholderiales</taxon>
        <taxon>Oxalobacteraceae</taxon>
        <taxon>Noviherbaspirillum</taxon>
    </lineage>
</organism>
<proteinExistence type="inferred from homology"/>
<dbReference type="Pfam" id="PF13561">
    <property type="entry name" value="adh_short_C2"/>
    <property type="match status" value="1"/>
</dbReference>
<keyword evidence="2" id="KW-0560">Oxidoreductase</keyword>
<feature type="domain" description="Ketoreductase" evidence="3">
    <location>
        <begin position="4"/>
        <end position="186"/>
    </location>
</feature>
<dbReference type="PANTHER" id="PTHR43639">
    <property type="entry name" value="OXIDOREDUCTASE, SHORT-CHAIN DEHYDROGENASE/REDUCTASE FAMILY (AFU_ORTHOLOGUE AFUA_5G02870)"/>
    <property type="match status" value="1"/>
</dbReference>
<dbReference type="RefSeq" id="WP_163964638.1">
    <property type="nucleotide sequence ID" value="NZ_JAAIVB010000048.1"/>
</dbReference>
<name>A0A6B3SST5_9BURK</name>
<dbReference type="EMBL" id="JAAIVB010000048">
    <property type="protein sequence ID" value="NEX62415.1"/>
    <property type="molecule type" value="Genomic_DNA"/>
</dbReference>
<evidence type="ECO:0000256" key="1">
    <source>
        <dbReference type="ARBA" id="ARBA00006484"/>
    </source>
</evidence>
<evidence type="ECO:0000256" key="2">
    <source>
        <dbReference type="ARBA" id="ARBA00023002"/>
    </source>
</evidence>
<dbReference type="PRINTS" id="PR00080">
    <property type="entry name" value="SDRFAMILY"/>
</dbReference>
<dbReference type="PRINTS" id="PR00081">
    <property type="entry name" value="GDHRDH"/>
</dbReference>
<dbReference type="InterPro" id="IPR057326">
    <property type="entry name" value="KR_dom"/>
</dbReference>
<dbReference type="SUPFAM" id="SSF51735">
    <property type="entry name" value="NAD(P)-binding Rossmann-fold domains"/>
    <property type="match status" value="1"/>
</dbReference>
<comment type="similarity">
    <text evidence="1">Belongs to the short-chain dehydrogenases/reductases (SDR) family.</text>
</comment>
<dbReference type="Gene3D" id="3.40.50.720">
    <property type="entry name" value="NAD(P)-binding Rossmann-like Domain"/>
    <property type="match status" value="1"/>
</dbReference>
<reference evidence="4 5" key="1">
    <citation type="submission" date="2020-02" db="EMBL/GenBank/DDBJ databases">
        <authorList>
            <person name="Kim M.K."/>
        </authorList>
    </citation>
    <scope>NUCLEOTIDE SEQUENCE [LARGE SCALE GENOMIC DNA]</scope>
    <source>
        <strain evidence="4 5">17J57-3</strain>
    </source>
</reference>
<dbReference type="InterPro" id="IPR036291">
    <property type="entry name" value="NAD(P)-bd_dom_sf"/>
</dbReference>
<dbReference type="Proteomes" id="UP000482155">
    <property type="component" value="Unassembled WGS sequence"/>
</dbReference>
<keyword evidence="5" id="KW-1185">Reference proteome</keyword>
<gene>
    <name evidence="4" type="ORF">G3574_15095</name>
</gene>
<accession>A0A6B3SST5</accession>
<protein>
    <submittedName>
        <fullName evidence="4">SDR family oxidoreductase</fullName>
    </submittedName>
</protein>
<dbReference type="PANTHER" id="PTHR43639:SF1">
    <property type="entry name" value="SHORT-CHAIN DEHYDROGENASE_REDUCTASE FAMILY PROTEIN"/>
    <property type="match status" value="1"/>
</dbReference>
<sequence>MSRKVAVVTGSSSGIGAATARLFAERGYNVVINFSRNPEPAQKVADECAALGAEVMLQRANVAEDADCRALAQAIEARWGRCDALVNNAGTTKFVAAQNLEGLGAQDFQDIYAVNVIGAYQMIRALAPLMKRHPGAGIVNVSSIASVSGVGSSVAYMASKGALNAMTFGLARALAPEIRINAVGPGMVETPWLQQGLGQERYEATRQSYMKSTPLGATIQPEDVADACFWLCDGARKTTGEFILIDSGRTKFPLL</sequence>
<evidence type="ECO:0000313" key="4">
    <source>
        <dbReference type="EMBL" id="NEX62415.1"/>
    </source>
</evidence>